<dbReference type="VEuPathDB" id="VectorBase:CSON009303"/>
<proteinExistence type="predicted"/>
<protein>
    <submittedName>
        <fullName evidence="9">CSON009303 protein</fullName>
    </submittedName>
</protein>
<dbReference type="InterPro" id="IPR031424">
    <property type="entry name" value="QVR-like"/>
</dbReference>
<evidence type="ECO:0000256" key="1">
    <source>
        <dbReference type="ARBA" id="ARBA00004589"/>
    </source>
</evidence>
<dbReference type="InterPro" id="IPR050975">
    <property type="entry name" value="Sleep_regulator"/>
</dbReference>
<dbReference type="OMA" id="EGCQTID"/>
<gene>
    <name evidence="9" type="primary">CSON009303</name>
</gene>
<keyword evidence="2" id="KW-0336">GPI-anchor</keyword>
<reference evidence="9" key="1">
    <citation type="submission" date="2018-07" db="EMBL/GenBank/DDBJ databases">
        <authorList>
            <person name="Quirk P.G."/>
            <person name="Krulwich T.A."/>
        </authorList>
    </citation>
    <scope>NUCLEOTIDE SEQUENCE</scope>
</reference>
<dbReference type="PANTHER" id="PTHR33562:SF29">
    <property type="entry name" value="PROTEIN SLEEPLESS"/>
    <property type="match status" value="1"/>
</dbReference>
<evidence type="ECO:0000256" key="5">
    <source>
        <dbReference type="ARBA" id="ARBA00022989"/>
    </source>
</evidence>
<evidence type="ECO:0000313" key="9">
    <source>
        <dbReference type="EMBL" id="SSX23584.1"/>
    </source>
</evidence>
<evidence type="ECO:0000256" key="3">
    <source>
        <dbReference type="ARBA" id="ARBA00022692"/>
    </source>
</evidence>
<dbReference type="AlphaFoldDB" id="A0A336M020"/>
<keyword evidence="8" id="KW-0449">Lipoprotein</keyword>
<evidence type="ECO:0000256" key="8">
    <source>
        <dbReference type="ARBA" id="ARBA00023288"/>
    </source>
</evidence>
<evidence type="ECO:0000256" key="4">
    <source>
        <dbReference type="ARBA" id="ARBA00022729"/>
    </source>
</evidence>
<dbReference type="PANTHER" id="PTHR33562">
    <property type="entry name" value="ATILLA, ISOFORM B-RELATED-RELATED"/>
    <property type="match status" value="1"/>
</dbReference>
<keyword evidence="5" id="KW-1133">Transmembrane helix</keyword>
<dbReference type="EMBL" id="UFQT01000367">
    <property type="protein sequence ID" value="SSX23584.1"/>
    <property type="molecule type" value="Genomic_DNA"/>
</dbReference>
<accession>A0A336M020</accession>
<dbReference type="GO" id="GO:0032222">
    <property type="term" value="P:regulation of synaptic transmission, cholinergic"/>
    <property type="evidence" value="ECO:0007669"/>
    <property type="project" value="InterPro"/>
</dbReference>
<evidence type="ECO:0000256" key="7">
    <source>
        <dbReference type="ARBA" id="ARBA00023180"/>
    </source>
</evidence>
<name>A0A336M020_CULSO</name>
<sequence length="182" mass="20880">MKNRWSNFTSMSSCINMIFSVAVIIILFLDVTVAIKCYKCSVMPPSDNKELTKNGAQSLLCSKFDESDDFITDCPYSTMCMKRIFKLQLPRGQPIETITRGCANQKYTEQVYRNGSWHKEFTVEEPYEEGCKEDQDGSTYCHCKGKLCNSATTQADTVGYHTDAMAVIFVFNIMRYLRHVEY</sequence>
<keyword evidence="7" id="KW-0325">Glycoprotein</keyword>
<dbReference type="GO" id="GO:0098552">
    <property type="term" value="C:side of membrane"/>
    <property type="evidence" value="ECO:0007669"/>
    <property type="project" value="UniProtKB-KW"/>
</dbReference>
<dbReference type="Pfam" id="PF17064">
    <property type="entry name" value="QVR"/>
    <property type="match status" value="1"/>
</dbReference>
<comment type="subcellular location">
    <subcellularLocation>
        <location evidence="1">Membrane</location>
        <topology evidence="1">Lipid-anchor</topology>
        <topology evidence="1">GPI-anchor</topology>
    </subcellularLocation>
</comment>
<evidence type="ECO:0000256" key="2">
    <source>
        <dbReference type="ARBA" id="ARBA00022622"/>
    </source>
</evidence>
<keyword evidence="4" id="KW-0732">Signal</keyword>
<keyword evidence="3" id="KW-0812">Transmembrane</keyword>
<evidence type="ECO:0000256" key="6">
    <source>
        <dbReference type="ARBA" id="ARBA00023136"/>
    </source>
</evidence>
<dbReference type="GO" id="GO:0030431">
    <property type="term" value="P:sleep"/>
    <property type="evidence" value="ECO:0007669"/>
    <property type="project" value="InterPro"/>
</dbReference>
<keyword evidence="6" id="KW-0472">Membrane</keyword>
<organism evidence="9">
    <name type="scientific">Culicoides sonorensis</name>
    <name type="common">Biting midge</name>
    <dbReference type="NCBI Taxonomy" id="179676"/>
    <lineage>
        <taxon>Eukaryota</taxon>
        <taxon>Metazoa</taxon>
        <taxon>Ecdysozoa</taxon>
        <taxon>Arthropoda</taxon>
        <taxon>Hexapoda</taxon>
        <taxon>Insecta</taxon>
        <taxon>Pterygota</taxon>
        <taxon>Neoptera</taxon>
        <taxon>Endopterygota</taxon>
        <taxon>Diptera</taxon>
        <taxon>Nematocera</taxon>
        <taxon>Chironomoidea</taxon>
        <taxon>Ceratopogonidae</taxon>
        <taxon>Ceratopogoninae</taxon>
        <taxon>Culicoides</taxon>
        <taxon>Monoculicoides</taxon>
    </lineage>
</organism>